<evidence type="ECO:0000313" key="1">
    <source>
        <dbReference type="EMBL" id="GAV04133.1"/>
    </source>
</evidence>
<evidence type="ECO:0000313" key="2">
    <source>
        <dbReference type="Proteomes" id="UP000186922"/>
    </source>
</evidence>
<protein>
    <submittedName>
        <fullName evidence="1">Uncharacterized protein</fullName>
    </submittedName>
</protein>
<dbReference type="EMBL" id="BDGG01000010">
    <property type="protein sequence ID" value="GAV04133.1"/>
    <property type="molecule type" value="Genomic_DNA"/>
</dbReference>
<organism evidence="1 2">
    <name type="scientific">Ramazzottius varieornatus</name>
    <name type="common">Water bear</name>
    <name type="synonym">Tardigrade</name>
    <dbReference type="NCBI Taxonomy" id="947166"/>
    <lineage>
        <taxon>Eukaryota</taxon>
        <taxon>Metazoa</taxon>
        <taxon>Ecdysozoa</taxon>
        <taxon>Tardigrada</taxon>
        <taxon>Eutardigrada</taxon>
        <taxon>Parachela</taxon>
        <taxon>Hypsibioidea</taxon>
        <taxon>Ramazzottiidae</taxon>
        <taxon>Ramazzottius</taxon>
    </lineage>
</organism>
<name>A0A1D1VV66_RAMVA</name>
<reference evidence="1 2" key="1">
    <citation type="journal article" date="2016" name="Nat. Commun.">
        <title>Extremotolerant tardigrade genome and improved radiotolerance of human cultured cells by tardigrade-unique protein.</title>
        <authorList>
            <person name="Hashimoto T."/>
            <person name="Horikawa D.D."/>
            <person name="Saito Y."/>
            <person name="Kuwahara H."/>
            <person name="Kozuka-Hata H."/>
            <person name="Shin-I T."/>
            <person name="Minakuchi Y."/>
            <person name="Ohishi K."/>
            <person name="Motoyama A."/>
            <person name="Aizu T."/>
            <person name="Enomoto A."/>
            <person name="Kondo K."/>
            <person name="Tanaka S."/>
            <person name="Hara Y."/>
            <person name="Koshikawa S."/>
            <person name="Sagara H."/>
            <person name="Miura T."/>
            <person name="Yokobori S."/>
            <person name="Miyagawa K."/>
            <person name="Suzuki Y."/>
            <person name="Kubo T."/>
            <person name="Oyama M."/>
            <person name="Kohara Y."/>
            <person name="Fujiyama A."/>
            <person name="Arakawa K."/>
            <person name="Katayama T."/>
            <person name="Toyoda A."/>
            <person name="Kunieda T."/>
        </authorList>
    </citation>
    <scope>NUCLEOTIDE SEQUENCE [LARGE SCALE GENOMIC DNA]</scope>
    <source>
        <strain evidence="1 2">YOKOZUNA-1</strain>
    </source>
</reference>
<gene>
    <name evidence="1" type="primary">RvY_14459</name>
    <name evidence="1" type="synonym">RvY_14459.4</name>
    <name evidence="1" type="ORF">RvY_14459-4</name>
</gene>
<dbReference type="Proteomes" id="UP000186922">
    <property type="component" value="Unassembled WGS sequence"/>
</dbReference>
<accession>A0A1D1VV66</accession>
<proteinExistence type="predicted"/>
<comment type="caution">
    <text evidence="1">The sequence shown here is derived from an EMBL/GenBank/DDBJ whole genome shotgun (WGS) entry which is preliminary data.</text>
</comment>
<keyword evidence="2" id="KW-1185">Reference proteome</keyword>
<dbReference type="AlphaFoldDB" id="A0A1D1VV66"/>
<sequence length="121" mass="13632">MGYSCEAKGRQLGQCYHNRLFGNWRNQRLALHHGTCVQPHSLSLDGTVPVGKWTYKETHLHTGRDGADLRDEVCSSWTSKCRSGLFLKRPQKEPPSVRSGTSQLRTRMELKTGYVDESIGG</sequence>